<accession>A0A8T2ZVI0</accession>
<protein>
    <submittedName>
        <fullName evidence="1">Uncharacterized protein</fullName>
    </submittedName>
</protein>
<comment type="caution">
    <text evidence="1">The sequence shown here is derived from an EMBL/GenBank/DDBJ whole genome shotgun (WGS) entry which is preliminary data.</text>
</comment>
<evidence type="ECO:0000313" key="1">
    <source>
        <dbReference type="EMBL" id="KAH8521328.1"/>
    </source>
</evidence>
<sequence length="113" mass="13431">MCNVRVVGIKSDKLCHWWNCFRFVQIAGFKIQVPFDHYHDLDMVTILEKLWIILFPKLKDHRVFWEDSRVNSQIRGNETQVQSEYRIKRIKLYGEAFREASASKWKTVGSGLV</sequence>
<gene>
    <name evidence="1" type="ORF">H0E87_002395</name>
</gene>
<name>A0A8T2ZVI0_POPDE</name>
<reference evidence="1" key="1">
    <citation type="journal article" date="2021" name="J. Hered.">
        <title>Genome Assembly of Salicaceae Populus deltoides (Eastern Cottonwood) I-69 Based on Nanopore Sequencing and Hi-C Technologies.</title>
        <authorList>
            <person name="Bai S."/>
            <person name="Wu H."/>
            <person name="Zhang J."/>
            <person name="Pan Z."/>
            <person name="Zhao W."/>
            <person name="Li Z."/>
            <person name="Tong C."/>
        </authorList>
    </citation>
    <scope>NUCLEOTIDE SEQUENCE</scope>
    <source>
        <tissue evidence="1">Leaf</tissue>
    </source>
</reference>
<evidence type="ECO:0000313" key="2">
    <source>
        <dbReference type="Proteomes" id="UP000807159"/>
    </source>
</evidence>
<dbReference type="AlphaFoldDB" id="A0A8T2ZVI0"/>
<dbReference type="Proteomes" id="UP000807159">
    <property type="component" value="Chromosome 1"/>
</dbReference>
<dbReference type="EMBL" id="JACEGQ020000001">
    <property type="protein sequence ID" value="KAH8521328.1"/>
    <property type="molecule type" value="Genomic_DNA"/>
</dbReference>
<keyword evidence="2" id="KW-1185">Reference proteome</keyword>
<organism evidence="1 2">
    <name type="scientific">Populus deltoides</name>
    <name type="common">Eastern poplar</name>
    <name type="synonym">Eastern cottonwood</name>
    <dbReference type="NCBI Taxonomy" id="3696"/>
    <lineage>
        <taxon>Eukaryota</taxon>
        <taxon>Viridiplantae</taxon>
        <taxon>Streptophyta</taxon>
        <taxon>Embryophyta</taxon>
        <taxon>Tracheophyta</taxon>
        <taxon>Spermatophyta</taxon>
        <taxon>Magnoliopsida</taxon>
        <taxon>eudicotyledons</taxon>
        <taxon>Gunneridae</taxon>
        <taxon>Pentapetalae</taxon>
        <taxon>rosids</taxon>
        <taxon>fabids</taxon>
        <taxon>Malpighiales</taxon>
        <taxon>Salicaceae</taxon>
        <taxon>Saliceae</taxon>
        <taxon>Populus</taxon>
    </lineage>
</organism>
<proteinExistence type="predicted"/>